<dbReference type="AlphaFoldDB" id="A0A645ABC1"/>
<protein>
    <submittedName>
        <fullName evidence="2">Uncharacterized protein</fullName>
    </submittedName>
</protein>
<feature type="compositionally biased region" description="Pro residues" evidence="1">
    <location>
        <begin position="152"/>
        <end position="162"/>
    </location>
</feature>
<name>A0A645ABC1_9ZZZZ</name>
<reference evidence="2" key="1">
    <citation type="submission" date="2019-08" db="EMBL/GenBank/DDBJ databases">
        <authorList>
            <person name="Kucharzyk K."/>
            <person name="Murdoch R.W."/>
            <person name="Higgins S."/>
            <person name="Loffler F."/>
        </authorList>
    </citation>
    <scope>NUCLEOTIDE SEQUENCE</scope>
</reference>
<evidence type="ECO:0000313" key="2">
    <source>
        <dbReference type="EMBL" id="MPM48133.1"/>
    </source>
</evidence>
<organism evidence="2">
    <name type="scientific">bioreactor metagenome</name>
    <dbReference type="NCBI Taxonomy" id="1076179"/>
    <lineage>
        <taxon>unclassified sequences</taxon>
        <taxon>metagenomes</taxon>
        <taxon>ecological metagenomes</taxon>
    </lineage>
</organism>
<proteinExistence type="predicted"/>
<evidence type="ECO:0000256" key="1">
    <source>
        <dbReference type="SAM" id="MobiDB-lite"/>
    </source>
</evidence>
<feature type="region of interest" description="Disordered" evidence="1">
    <location>
        <begin position="135"/>
        <end position="162"/>
    </location>
</feature>
<dbReference type="EMBL" id="VSSQ01011967">
    <property type="protein sequence ID" value="MPM48133.1"/>
    <property type="molecule type" value="Genomic_DNA"/>
</dbReference>
<accession>A0A645ABC1</accession>
<gene>
    <name evidence="2" type="ORF">SDC9_94855</name>
</gene>
<sequence length="162" mass="16724">MGGQKQLAHGPVHRLELHPLVGFDGDGVFPVGAEYLHLGPLGRKLPARQTAVFIKGFLILCGTVVEGGSIMKISHGVGELLGRSLAVNPVIVVHFTKLPALQGHALQVPLDAGVIIELEQLHPALNVPQVRPLLPNGHAAGNPPTGLQGAHTPPPGPAGLSG</sequence>
<comment type="caution">
    <text evidence="2">The sequence shown here is derived from an EMBL/GenBank/DDBJ whole genome shotgun (WGS) entry which is preliminary data.</text>
</comment>